<name>A0A558AFH2_9PSEU</name>
<evidence type="ECO:0008006" key="3">
    <source>
        <dbReference type="Google" id="ProtNLM"/>
    </source>
</evidence>
<protein>
    <recommendedName>
        <fullName evidence="3">EthD family reductase</fullName>
    </recommendedName>
</protein>
<dbReference type="OrthoDB" id="3481501at2"/>
<evidence type="ECO:0000313" key="1">
    <source>
        <dbReference type="EMBL" id="TVT23009.1"/>
    </source>
</evidence>
<dbReference type="RefSeq" id="WP_144637562.1">
    <property type="nucleotide sequence ID" value="NZ_BNAX01000001.1"/>
</dbReference>
<sequence length="120" mass="13195">MAEDLFLVFSNPAAGREDEFNEWYDHHHLGDVLAVPGVTGARRYELAPTKPPEAEGMPEPSAPAHSYLAVYELDRDADEVLAEFLRRVGSGEMPLSDSLDLATISMSAWRARGPRRQAGA</sequence>
<dbReference type="Proteomes" id="UP000318578">
    <property type="component" value="Unassembled WGS sequence"/>
</dbReference>
<organism evidence="1 2">
    <name type="scientific">Amycolatopsis acidiphila</name>
    <dbReference type="NCBI Taxonomy" id="715473"/>
    <lineage>
        <taxon>Bacteria</taxon>
        <taxon>Bacillati</taxon>
        <taxon>Actinomycetota</taxon>
        <taxon>Actinomycetes</taxon>
        <taxon>Pseudonocardiales</taxon>
        <taxon>Pseudonocardiaceae</taxon>
        <taxon>Amycolatopsis</taxon>
    </lineage>
</organism>
<comment type="caution">
    <text evidence="1">The sequence shown here is derived from an EMBL/GenBank/DDBJ whole genome shotgun (WGS) entry which is preliminary data.</text>
</comment>
<dbReference type="SUPFAM" id="SSF54909">
    <property type="entry name" value="Dimeric alpha+beta barrel"/>
    <property type="match status" value="1"/>
</dbReference>
<accession>A0A558AFH2</accession>
<dbReference type="InterPro" id="IPR011008">
    <property type="entry name" value="Dimeric_a/b-barrel"/>
</dbReference>
<dbReference type="AlphaFoldDB" id="A0A558AFH2"/>
<reference evidence="1 2" key="1">
    <citation type="submission" date="2019-07" db="EMBL/GenBank/DDBJ databases">
        <title>New species of Amycolatopsis and Streptomyces.</title>
        <authorList>
            <person name="Duangmal K."/>
            <person name="Teo W.F.A."/>
            <person name="Lipun K."/>
        </authorList>
    </citation>
    <scope>NUCLEOTIDE SEQUENCE [LARGE SCALE GENOMIC DNA]</scope>
    <source>
        <strain evidence="1 2">JCM 30562</strain>
    </source>
</reference>
<proteinExistence type="predicted"/>
<keyword evidence="2" id="KW-1185">Reference proteome</keyword>
<evidence type="ECO:0000313" key="2">
    <source>
        <dbReference type="Proteomes" id="UP000318578"/>
    </source>
</evidence>
<dbReference type="Gene3D" id="3.30.70.100">
    <property type="match status" value="1"/>
</dbReference>
<gene>
    <name evidence="1" type="ORF">FNH06_11805</name>
</gene>
<dbReference type="EMBL" id="VJZA01000014">
    <property type="protein sequence ID" value="TVT23009.1"/>
    <property type="molecule type" value="Genomic_DNA"/>
</dbReference>